<dbReference type="CDD" id="cd17335">
    <property type="entry name" value="MFS_MFSD6"/>
    <property type="match status" value="1"/>
</dbReference>
<keyword evidence="5 7" id="KW-0472">Membrane</keyword>
<dbReference type="GO" id="GO:0016020">
    <property type="term" value="C:membrane"/>
    <property type="evidence" value="ECO:0007669"/>
    <property type="project" value="UniProtKB-SubCell"/>
</dbReference>
<evidence type="ECO:0000256" key="5">
    <source>
        <dbReference type="ARBA" id="ARBA00023136"/>
    </source>
</evidence>
<evidence type="ECO:0000256" key="4">
    <source>
        <dbReference type="ARBA" id="ARBA00022989"/>
    </source>
</evidence>
<dbReference type="PANTHER" id="PTHR16172:SF2">
    <property type="entry name" value="MAJOR FACILITATOR SUPERFAMILY DOMAIN-CONTAINING PROTEIN 6"/>
    <property type="match status" value="1"/>
</dbReference>
<comment type="similarity">
    <text evidence="2">Belongs to the major facilitator superfamily. MFSD6 family.</text>
</comment>
<feature type="transmembrane region" description="Helical" evidence="7">
    <location>
        <begin position="280"/>
        <end position="301"/>
    </location>
</feature>
<feature type="region of interest" description="Disordered" evidence="6">
    <location>
        <begin position="1"/>
        <end position="58"/>
    </location>
</feature>
<feature type="transmembrane region" description="Helical" evidence="7">
    <location>
        <begin position="527"/>
        <end position="544"/>
    </location>
</feature>
<feature type="compositionally biased region" description="Polar residues" evidence="6">
    <location>
        <begin position="694"/>
        <end position="728"/>
    </location>
</feature>
<evidence type="ECO:0000313" key="9">
    <source>
        <dbReference type="EMBL" id="LAC25556.1"/>
    </source>
</evidence>
<evidence type="ECO:0000256" key="7">
    <source>
        <dbReference type="SAM" id="Phobius"/>
    </source>
</evidence>
<protein>
    <submittedName>
        <fullName evidence="9">Major facilitator superfamily domain-containing protein 6-like isoform X2</fullName>
    </submittedName>
</protein>
<feature type="region of interest" description="Disordered" evidence="6">
    <location>
        <begin position="733"/>
        <end position="752"/>
    </location>
</feature>
<feature type="transmembrane region" description="Helical" evidence="7">
    <location>
        <begin position="322"/>
        <end position="339"/>
    </location>
</feature>
<dbReference type="AlphaFoldDB" id="A0A6A7G3U5"/>
<feature type="transmembrane region" description="Helical" evidence="7">
    <location>
        <begin position="497"/>
        <end position="515"/>
    </location>
</feature>
<name>A0A6A7G3U5_9CRUS</name>
<dbReference type="Pfam" id="PF12832">
    <property type="entry name" value="MFS_1_like"/>
    <property type="match status" value="1"/>
</dbReference>
<keyword evidence="3 7" id="KW-0812">Transmembrane</keyword>
<evidence type="ECO:0000256" key="2">
    <source>
        <dbReference type="ARBA" id="ARBA00005241"/>
    </source>
</evidence>
<feature type="transmembrane region" description="Helical" evidence="7">
    <location>
        <begin position="85"/>
        <end position="105"/>
    </location>
</feature>
<dbReference type="InterPro" id="IPR051717">
    <property type="entry name" value="MFS_MFSD6"/>
</dbReference>
<feature type="transmembrane region" description="Helical" evidence="7">
    <location>
        <begin position="595"/>
        <end position="612"/>
    </location>
</feature>
<comment type="subcellular location">
    <subcellularLocation>
        <location evidence="1">Membrane</location>
        <topology evidence="1">Multi-pass membrane protein</topology>
    </subcellularLocation>
</comment>
<dbReference type="SUPFAM" id="SSF103473">
    <property type="entry name" value="MFS general substrate transporter"/>
    <property type="match status" value="1"/>
</dbReference>
<feature type="transmembrane region" description="Helical" evidence="7">
    <location>
        <begin position="464"/>
        <end position="485"/>
    </location>
</feature>
<sequence>MDQGGYGQQQGNYDPQQQQQQPEQAGVQLPRETVSRPYVDPNAAGEVDPNEYPAPKESTHKVRGRFDFLEKYCSGVKYELVIAKVFYFFFFSAFGSLFPLMAIYFKQMAMSGAQTGVLIGCRPFVEFLACPFWGSIADKWRKGKVMLLASVLAWIIFTVSVGFVQPPASACITNNGTHEILVHAFGVKEKNGVEDYTPYYDTEEEDLTTVELTSEEDEESDGHPRVKRYTLDFRPPSHVTGKSPVIVNHVANYEKFSDAKDWISPPFSSIVYHEQDVQKVFFLLILLVTLGEFFSSPAITLADHSVLSYLGEEADLYGKQRMFGSLGWGVAMFLVGIALDQATSFPDHPCTPSDKERNYTICFVVFSVLMGCAMITATQFKFDYSSSDEEAVNMQEVSQEPDQYGSAPKPWNEPKIPMLQTKSGREKLEEAVGTLKTRIFAQTTRKRPQWMLVLKEFKTMRCRAFLFVAWWMGFGMGLIFAFLFWHLQDYGGTPTLFGIASVLNHISEIFAYFFSFRLIARIGHVKVLCIGLFCNVLRFLYISWMTNPWLVLPFEFIQGVTHAAVWAALCSYIAHNTPQHLRHQAQGVLQGIHHGIGRGCGAIIGGLFVNYYGTPTVFFGYGVLSLIVLGMFMFLNFYRKEGGFQPDVPLEEDPHQMADEGAALAPHGVPANPIPRAPSSQHLEPQEGGASYGACTTNGMLDVQGNQQQTDGGTSNPFTGGGATNYNVQSIDAPQDQETAAEAPRRNTNPFLDGMQTELLHHTNQSAALGRDAVHGDLSGEPEWPFCRSGPPSAPLSPTETANNLAIKKHFQAYDELVNSSISAKHEQQHTAFSMAEAGDLGTMGVAAY</sequence>
<feature type="transmembrane region" description="Helical" evidence="7">
    <location>
        <begin position="145"/>
        <end position="164"/>
    </location>
</feature>
<feature type="transmembrane region" description="Helical" evidence="7">
    <location>
        <begin position="618"/>
        <end position="638"/>
    </location>
</feature>
<proteinExistence type="evidence at transcript level"/>
<keyword evidence="4 7" id="KW-1133">Transmembrane helix</keyword>
<dbReference type="Gene3D" id="1.20.1250.20">
    <property type="entry name" value="MFS general substrate transporter like domains"/>
    <property type="match status" value="3"/>
</dbReference>
<feature type="compositionally biased region" description="Low complexity" evidence="6">
    <location>
        <begin position="9"/>
        <end position="28"/>
    </location>
</feature>
<evidence type="ECO:0000256" key="3">
    <source>
        <dbReference type="ARBA" id="ARBA00022692"/>
    </source>
</evidence>
<feature type="domain" description="Major facilitator superfamily associated" evidence="8">
    <location>
        <begin position="83"/>
        <end position="618"/>
    </location>
</feature>
<evidence type="ECO:0000259" key="8">
    <source>
        <dbReference type="Pfam" id="PF12832"/>
    </source>
</evidence>
<evidence type="ECO:0000256" key="1">
    <source>
        <dbReference type="ARBA" id="ARBA00004141"/>
    </source>
</evidence>
<feature type="region of interest" description="Disordered" evidence="6">
    <location>
        <begin position="664"/>
        <end position="728"/>
    </location>
</feature>
<reference evidence="9" key="1">
    <citation type="submission" date="2017-11" db="EMBL/GenBank/DDBJ databases">
        <title>The sensing device of the deep-sea amphipod.</title>
        <authorList>
            <person name="Kobayashi H."/>
            <person name="Nagahama T."/>
            <person name="Arai W."/>
            <person name="Sasagawa Y."/>
            <person name="Umeda M."/>
            <person name="Hayashi T."/>
            <person name="Nikaido I."/>
            <person name="Watanabe H."/>
            <person name="Oguri K."/>
            <person name="Kitazato H."/>
            <person name="Fujioka K."/>
            <person name="Kido Y."/>
            <person name="Takami H."/>
        </authorList>
    </citation>
    <scope>NUCLEOTIDE SEQUENCE</scope>
    <source>
        <tissue evidence="9">Whole body</tissue>
    </source>
</reference>
<evidence type="ECO:0000256" key="6">
    <source>
        <dbReference type="SAM" id="MobiDB-lite"/>
    </source>
</evidence>
<dbReference type="InterPro" id="IPR036259">
    <property type="entry name" value="MFS_trans_sf"/>
</dbReference>
<dbReference type="InterPro" id="IPR024989">
    <property type="entry name" value="MFS_assoc_dom"/>
</dbReference>
<organism evidence="9">
    <name type="scientific">Hirondellea gigas</name>
    <dbReference type="NCBI Taxonomy" id="1518452"/>
    <lineage>
        <taxon>Eukaryota</taxon>
        <taxon>Metazoa</taxon>
        <taxon>Ecdysozoa</taxon>
        <taxon>Arthropoda</taxon>
        <taxon>Crustacea</taxon>
        <taxon>Multicrustacea</taxon>
        <taxon>Malacostraca</taxon>
        <taxon>Eumalacostraca</taxon>
        <taxon>Peracarida</taxon>
        <taxon>Amphipoda</taxon>
        <taxon>Amphilochidea</taxon>
        <taxon>Lysianassida</taxon>
        <taxon>Lysianassidira</taxon>
        <taxon>Lysianassoidea</taxon>
        <taxon>Lysianassidae</taxon>
        <taxon>Hirondellea</taxon>
    </lineage>
</organism>
<dbReference type="PANTHER" id="PTHR16172">
    <property type="entry name" value="MAJOR FACILITATOR SUPERFAMILY DOMAIN-CONTAINING PROTEIN 6-LIKE"/>
    <property type="match status" value="1"/>
</dbReference>
<dbReference type="EMBL" id="IACT01006423">
    <property type="protein sequence ID" value="LAC25556.1"/>
    <property type="molecule type" value="mRNA"/>
</dbReference>
<accession>A0A6A7G3U5</accession>
<feature type="transmembrane region" description="Helical" evidence="7">
    <location>
        <begin position="556"/>
        <end position="574"/>
    </location>
</feature>